<dbReference type="InterPro" id="IPR018716">
    <property type="entry name" value="DUF2240"/>
</dbReference>
<dbReference type="Pfam" id="PF09999">
    <property type="entry name" value="DUF2240"/>
    <property type="match status" value="1"/>
</dbReference>
<protein>
    <submittedName>
        <fullName evidence="1">DUF2240 domain-containing protein</fullName>
    </submittedName>
</protein>
<dbReference type="Proteomes" id="UP000245657">
    <property type="component" value="Unassembled WGS sequence"/>
</dbReference>
<dbReference type="RefSeq" id="WP_109968720.1">
    <property type="nucleotide sequence ID" value="NZ_CP176093.1"/>
</dbReference>
<name>A0A2V2N9G3_9EURY</name>
<accession>A0A2V2N9G3</accession>
<dbReference type="EMBL" id="QGMY01000007">
    <property type="protein sequence ID" value="PWR72231.1"/>
    <property type="molecule type" value="Genomic_DNA"/>
</dbReference>
<proteinExistence type="predicted"/>
<dbReference type="AlphaFoldDB" id="A0A2V2N9G3"/>
<keyword evidence="2" id="KW-1185">Reference proteome</keyword>
<evidence type="ECO:0000313" key="1">
    <source>
        <dbReference type="EMBL" id="PWR72231.1"/>
    </source>
</evidence>
<dbReference type="OrthoDB" id="146786at2157"/>
<gene>
    <name evidence="1" type="ORF">DK846_09640</name>
</gene>
<organism evidence="1 2">
    <name type="scientific">Methanospirillum lacunae</name>
    <dbReference type="NCBI Taxonomy" id="668570"/>
    <lineage>
        <taxon>Archaea</taxon>
        <taxon>Methanobacteriati</taxon>
        <taxon>Methanobacteriota</taxon>
        <taxon>Stenosarchaea group</taxon>
        <taxon>Methanomicrobia</taxon>
        <taxon>Methanomicrobiales</taxon>
        <taxon>Methanospirillaceae</taxon>
        <taxon>Methanospirillum</taxon>
    </lineage>
</organism>
<evidence type="ECO:0000313" key="2">
    <source>
        <dbReference type="Proteomes" id="UP000245657"/>
    </source>
</evidence>
<sequence length="154" mass="17716">MTLKTTLAAPFYHSRAEKLGRSELIYYYSFDRRWMDRDQVDLLLRRGLDQGLIRTDGEFFYLLFDPAEVQIPIGYKPSSAIFEVADPVSQLMDRIVSSSGMSQEEVASRMNELIRDRFDGKLRPGAALVILAKEFETPYADLVPVLRSDLMKKE</sequence>
<dbReference type="GeneID" id="97547889"/>
<comment type="caution">
    <text evidence="1">The sequence shown here is derived from an EMBL/GenBank/DDBJ whole genome shotgun (WGS) entry which is preliminary data.</text>
</comment>
<reference evidence="1 2" key="1">
    <citation type="submission" date="2018-05" db="EMBL/GenBank/DDBJ databases">
        <title>Draft genome of Methanospirillum lacunae Ki8-1.</title>
        <authorList>
            <person name="Dueholm M.S."/>
            <person name="Nielsen P.H."/>
            <person name="Bakmann L.F."/>
            <person name="Otzen D.E."/>
        </authorList>
    </citation>
    <scope>NUCLEOTIDE SEQUENCE [LARGE SCALE GENOMIC DNA]</scope>
    <source>
        <strain evidence="1 2">Ki8-1</strain>
    </source>
</reference>